<reference evidence="3" key="1">
    <citation type="submission" date="2019-03" db="EMBL/GenBank/DDBJ databases">
        <authorList>
            <person name="Danneels B."/>
        </authorList>
    </citation>
    <scope>NUCLEOTIDE SEQUENCE</scope>
</reference>
<evidence type="ECO:0000313" key="3">
    <source>
        <dbReference type="EMBL" id="VFR24546.1"/>
    </source>
</evidence>
<dbReference type="SUPFAM" id="SSF46689">
    <property type="entry name" value="Homeodomain-like"/>
    <property type="match status" value="1"/>
</dbReference>
<organism evidence="3">
    <name type="scientific">plant metagenome</name>
    <dbReference type="NCBI Taxonomy" id="1297885"/>
    <lineage>
        <taxon>unclassified sequences</taxon>
        <taxon>metagenomes</taxon>
        <taxon>organismal metagenomes</taxon>
    </lineage>
</organism>
<evidence type="ECO:0000256" key="1">
    <source>
        <dbReference type="ARBA" id="ARBA00023125"/>
    </source>
</evidence>
<gene>
    <name evidence="3" type="ORF">AMP9_1725</name>
</gene>
<dbReference type="EMBL" id="CAADHY010000018">
    <property type="protein sequence ID" value="VFR24546.1"/>
    <property type="molecule type" value="Genomic_DNA"/>
</dbReference>
<dbReference type="PANTHER" id="PTHR30055:SF223">
    <property type="entry name" value="HTH-TYPE TRANSCRIPTIONAL REGULATOR UIDR"/>
    <property type="match status" value="1"/>
</dbReference>
<dbReference type="GO" id="GO:0003700">
    <property type="term" value="F:DNA-binding transcription factor activity"/>
    <property type="evidence" value="ECO:0007669"/>
    <property type="project" value="TreeGrafter"/>
</dbReference>
<dbReference type="InterPro" id="IPR001647">
    <property type="entry name" value="HTH_TetR"/>
</dbReference>
<name>A0A484PG24_9ZZZZ</name>
<dbReference type="Pfam" id="PF00440">
    <property type="entry name" value="TetR_N"/>
    <property type="match status" value="1"/>
</dbReference>
<accession>A0A484PG24</accession>
<dbReference type="PRINTS" id="PR00455">
    <property type="entry name" value="HTHTETR"/>
</dbReference>
<dbReference type="PANTHER" id="PTHR30055">
    <property type="entry name" value="HTH-TYPE TRANSCRIPTIONAL REGULATOR RUTR"/>
    <property type="match status" value="1"/>
</dbReference>
<evidence type="ECO:0000259" key="2">
    <source>
        <dbReference type="PROSITE" id="PS50977"/>
    </source>
</evidence>
<dbReference type="PROSITE" id="PS50977">
    <property type="entry name" value="HTH_TETR_2"/>
    <property type="match status" value="1"/>
</dbReference>
<protein>
    <submittedName>
        <fullName evidence="3">Transcriptional regulator, TetR family</fullName>
    </submittedName>
</protein>
<dbReference type="Gene3D" id="1.10.357.10">
    <property type="entry name" value="Tetracycline Repressor, domain 2"/>
    <property type="match status" value="1"/>
</dbReference>
<keyword evidence="1" id="KW-0238">DNA-binding</keyword>
<dbReference type="GO" id="GO:0000976">
    <property type="term" value="F:transcription cis-regulatory region binding"/>
    <property type="evidence" value="ECO:0007669"/>
    <property type="project" value="TreeGrafter"/>
</dbReference>
<dbReference type="InterPro" id="IPR050109">
    <property type="entry name" value="HTH-type_TetR-like_transc_reg"/>
</dbReference>
<sequence length="178" mass="18976">MIDVSWQLIRAEGTDALSLGRLAEAAGITKPTVYEHFGTRQGLLAALYQDFDVRQNRMIDEAIMASAPTLKDKARVIASGYVTCALAEGREIPGVLAALSGSPELARLRQQCLTDYLDKCKIALAPFTGPGALSIAALWAMLGAADSLSSIALSGEITEQQACDELYEVILAMVERSG</sequence>
<feature type="domain" description="HTH tetR-type" evidence="2">
    <location>
        <begin position="1"/>
        <end position="55"/>
    </location>
</feature>
<proteinExistence type="predicted"/>
<dbReference type="AlphaFoldDB" id="A0A484PG24"/>
<dbReference type="InterPro" id="IPR009057">
    <property type="entry name" value="Homeodomain-like_sf"/>
</dbReference>